<protein>
    <submittedName>
        <fullName evidence="1">Uncharacterized protein</fullName>
    </submittedName>
</protein>
<dbReference type="EMBL" id="FOEP01000017">
    <property type="protein sequence ID" value="SEQ95242.1"/>
    <property type="molecule type" value="Genomic_DNA"/>
</dbReference>
<organism evidence="1 2">
    <name type="scientific">Thalassovita taeanensis</name>
    <dbReference type="NCBI Taxonomy" id="657014"/>
    <lineage>
        <taxon>Bacteria</taxon>
        <taxon>Pseudomonadati</taxon>
        <taxon>Pseudomonadota</taxon>
        <taxon>Alphaproteobacteria</taxon>
        <taxon>Rhodobacterales</taxon>
        <taxon>Roseobacteraceae</taxon>
        <taxon>Thalassovita</taxon>
    </lineage>
</organism>
<proteinExistence type="predicted"/>
<gene>
    <name evidence="1" type="ORF">SAMN04488092_11771</name>
</gene>
<evidence type="ECO:0000313" key="2">
    <source>
        <dbReference type="Proteomes" id="UP000198634"/>
    </source>
</evidence>
<reference evidence="1 2" key="1">
    <citation type="submission" date="2016-10" db="EMBL/GenBank/DDBJ databases">
        <authorList>
            <person name="de Groot N.N."/>
        </authorList>
    </citation>
    <scope>NUCLEOTIDE SEQUENCE [LARGE SCALE GENOMIC DNA]</scope>
    <source>
        <strain evidence="1 2">DSM 22007</strain>
    </source>
</reference>
<sequence>MLLLGAVSLLESIRTTSVIEVADHRVYNLKFRSLSETICFPNPTFSTNSLAPCGKPLSRAEERTALHKRYEIICKLFFAFAANGWNDGRRRSTCIGL</sequence>
<dbReference type="AlphaFoldDB" id="A0A1H9K849"/>
<accession>A0A1H9K849</accession>
<dbReference type="Proteomes" id="UP000198634">
    <property type="component" value="Unassembled WGS sequence"/>
</dbReference>
<keyword evidence="2" id="KW-1185">Reference proteome</keyword>
<name>A0A1H9K849_9RHOB</name>
<evidence type="ECO:0000313" key="1">
    <source>
        <dbReference type="EMBL" id="SEQ95242.1"/>
    </source>
</evidence>